<accession>A0A9Q1AXS8</accession>
<sequence>FNISGHNSSATTGGTIKPEKVMENEHAKLLWDFRIQTDRVLEHNTLDIVIVENKKVWIIDVAIPGDSRVTKKQLEKITQYRNLKIERQRLWHKLVQVVPVVIGTLSAVAKELSK</sequence>
<dbReference type="Proteomes" id="UP001142489">
    <property type="component" value="Unassembled WGS sequence"/>
</dbReference>
<comment type="caution">
    <text evidence="1">The sequence shown here is derived from an EMBL/GenBank/DDBJ whole genome shotgun (WGS) entry which is preliminary data.</text>
</comment>
<reference evidence="1" key="1">
    <citation type="journal article" date="2023" name="DNA Res.">
        <title>Chromosome-level genome assembly of Phrynocephalus forsythii using third-generation DNA sequencing and Hi-C analysis.</title>
        <authorList>
            <person name="Qi Y."/>
            <person name="Zhao W."/>
            <person name="Zhao Y."/>
            <person name="Niu C."/>
            <person name="Cao S."/>
            <person name="Zhang Y."/>
        </authorList>
    </citation>
    <scope>NUCLEOTIDE SEQUENCE</scope>
    <source>
        <tissue evidence="1">Muscle</tissue>
    </source>
</reference>
<dbReference type="AlphaFoldDB" id="A0A9Q1AXS8"/>
<dbReference type="OrthoDB" id="6747990at2759"/>
<protein>
    <submittedName>
        <fullName evidence="1">Uncharacterized protein</fullName>
    </submittedName>
</protein>
<evidence type="ECO:0000313" key="1">
    <source>
        <dbReference type="EMBL" id="KAJ7317896.1"/>
    </source>
</evidence>
<feature type="non-terminal residue" evidence="1">
    <location>
        <position position="1"/>
    </location>
</feature>
<proteinExistence type="predicted"/>
<organism evidence="1 2">
    <name type="scientific">Phrynocephalus forsythii</name>
    <dbReference type="NCBI Taxonomy" id="171643"/>
    <lineage>
        <taxon>Eukaryota</taxon>
        <taxon>Metazoa</taxon>
        <taxon>Chordata</taxon>
        <taxon>Craniata</taxon>
        <taxon>Vertebrata</taxon>
        <taxon>Euteleostomi</taxon>
        <taxon>Lepidosauria</taxon>
        <taxon>Squamata</taxon>
        <taxon>Bifurcata</taxon>
        <taxon>Unidentata</taxon>
        <taxon>Episquamata</taxon>
        <taxon>Toxicofera</taxon>
        <taxon>Iguania</taxon>
        <taxon>Acrodonta</taxon>
        <taxon>Agamidae</taxon>
        <taxon>Agaminae</taxon>
        <taxon>Phrynocephalus</taxon>
    </lineage>
</organism>
<dbReference type="PANTHER" id="PTHR35450:SF2">
    <property type="entry name" value="REVERSE TRANSCRIPTASE DOMAIN-CONTAINING PROTEIN"/>
    <property type="match status" value="1"/>
</dbReference>
<evidence type="ECO:0000313" key="2">
    <source>
        <dbReference type="Proteomes" id="UP001142489"/>
    </source>
</evidence>
<name>A0A9Q1AXS8_9SAUR</name>
<dbReference type="EMBL" id="JAPFRF010000011">
    <property type="protein sequence ID" value="KAJ7317896.1"/>
    <property type="molecule type" value="Genomic_DNA"/>
</dbReference>
<gene>
    <name evidence="1" type="ORF">JRQ81_004058</name>
</gene>
<keyword evidence="2" id="KW-1185">Reference proteome</keyword>
<dbReference type="PANTHER" id="PTHR35450">
    <property type="entry name" value="REVERSE TRANSCRIPTASE DOMAIN-CONTAINING PROTEIN"/>
    <property type="match status" value="1"/>
</dbReference>